<feature type="signal peptide" evidence="13">
    <location>
        <begin position="1"/>
        <end position="17"/>
    </location>
</feature>
<evidence type="ECO:0000256" key="1">
    <source>
        <dbReference type="ARBA" id="ARBA00004225"/>
    </source>
</evidence>
<dbReference type="AlphaFoldDB" id="A0A0P1KL54"/>
<keyword evidence="9 11" id="KW-0472">Membrane</keyword>
<name>A0A0P1KL54_9SACH</name>
<dbReference type="Pfam" id="PF01040">
    <property type="entry name" value="UbiA"/>
    <property type="match status" value="1"/>
</dbReference>
<accession>A0A0P1KL54</accession>
<evidence type="ECO:0000313" key="14">
    <source>
        <dbReference type="EMBL" id="CUS20362.1"/>
    </source>
</evidence>
<keyword evidence="6 12" id="KW-1133">Transmembrane helix</keyword>
<dbReference type="FunFam" id="1.10.357.140:FF:000004">
    <property type="entry name" value="Protoheme IX farnesyltransferase, mitochondrial"/>
    <property type="match status" value="1"/>
</dbReference>
<evidence type="ECO:0000256" key="9">
    <source>
        <dbReference type="ARBA" id="ARBA00023136"/>
    </source>
</evidence>
<dbReference type="GO" id="GO:0008495">
    <property type="term" value="F:protoheme IX farnesyltransferase activity"/>
    <property type="evidence" value="ECO:0007669"/>
    <property type="project" value="InterPro"/>
</dbReference>
<comment type="similarity">
    <text evidence="11">Belongs to the ubiA prenyltransferase family.</text>
</comment>
<feature type="transmembrane region" description="Helical" evidence="12">
    <location>
        <begin position="330"/>
        <end position="347"/>
    </location>
</feature>
<evidence type="ECO:0000256" key="4">
    <source>
        <dbReference type="ARBA" id="ARBA00022692"/>
    </source>
</evidence>
<evidence type="ECO:0000256" key="3">
    <source>
        <dbReference type="ARBA" id="ARBA00022679"/>
    </source>
</evidence>
<keyword evidence="8 11" id="KW-0350">Heme biosynthesis</keyword>
<dbReference type="PIRSF" id="PIRSF001773">
    <property type="entry name" value="COX10"/>
    <property type="match status" value="1"/>
</dbReference>
<evidence type="ECO:0000256" key="10">
    <source>
        <dbReference type="ARBA" id="ARBA00030253"/>
    </source>
</evidence>
<comment type="subcellular location">
    <subcellularLocation>
        <location evidence="1">Mitochondrion membrane</location>
        <topology evidence="1">Multi-pass membrane protein</topology>
    </subcellularLocation>
</comment>
<evidence type="ECO:0000256" key="2">
    <source>
        <dbReference type="ARBA" id="ARBA00016335"/>
    </source>
</evidence>
<protein>
    <recommendedName>
        <fullName evidence="2 11">Protoheme IX farnesyltransferase, mitochondrial</fullName>
        <ecNumber evidence="11">2.5.1.-</ecNumber>
    </recommendedName>
    <alternativeName>
        <fullName evidence="10 11">Heme O synthase</fullName>
    </alternativeName>
</protein>
<keyword evidence="5" id="KW-0809">Transit peptide</keyword>
<dbReference type="GO" id="GO:0031966">
    <property type="term" value="C:mitochondrial membrane"/>
    <property type="evidence" value="ECO:0007669"/>
    <property type="project" value="UniProtKB-SubCell"/>
</dbReference>
<evidence type="ECO:0000256" key="11">
    <source>
        <dbReference type="PIRNR" id="PIRNR001773"/>
    </source>
</evidence>
<keyword evidence="13" id="KW-0732">Signal</keyword>
<dbReference type="InterPro" id="IPR000537">
    <property type="entry name" value="UbiA_prenyltransferase"/>
</dbReference>
<evidence type="ECO:0000256" key="7">
    <source>
        <dbReference type="ARBA" id="ARBA00023128"/>
    </source>
</evidence>
<sequence>MTPVNVANVLLLRTAFARSVSSTSLSTSGVRRLSLYYRHYSTDSRRKRTSIPLNTSPIEFSPNISPDKVKSSGATIADSARKALSCTDDTTAPTNAPFNVKSVDPAERKKLRAQTKVENMVTTEKLVKTYIQLSKPRLTVLVMLSCICSYALSPFPATVLELLSLTAGTALCSSSANAINMGREPDFDRRMVRTQARPVVRGLLTPGQAYKFATVAGTLGVSILYCGVNTTVAVLGATNIALYAWIYTSLKRKHIINTWVGALVGAIPPLMGWCAASPLSHPGGWCLAGFLYAWQFPHFNTLSHNIRSEYKDAGYVMTCWKNPKLNARVAFRYSLLMFPLCFGLSYFDVTDWYYQLDSAAVNAWLSFWACKFWWQQRINYSAKVLKDRVKFNKGIALANVYARKTFWVSVLHLPAVLILAILHKKGRWDWLFEKENDKKLRV</sequence>
<dbReference type="EMBL" id="LN890560">
    <property type="protein sequence ID" value="CUS20362.1"/>
    <property type="molecule type" value="Genomic_DNA"/>
</dbReference>
<dbReference type="PROSITE" id="PS00943">
    <property type="entry name" value="UBIA"/>
    <property type="match status" value="1"/>
</dbReference>
<evidence type="ECO:0000256" key="8">
    <source>
        <dbReference type="ARBA" id="ARBA00023133"/>
    </source>
</evidence>
<comment type="function">
    <text evidence="11">Converts protoheme IX and farnesyl diphosphate to heme O.</text>
</comment>
<dbReference type="InterPro" id="IPR006369">
    <property type="entry name" value="Protohaem_IX_farnesylTrfase"/>
</dbReference>
<dbReference type="NCBIfam" id="TIGR01473">
    <property type="entry name" value="cyoE_ctaB"/>
    <property type="match status" value="1"/>
</dbReference>
<dbReference type="Proteomes" id="UP000236544">
    <property type="component" value="Unassembled WGS sequence"/>
</dbReference>
<dbReference type="InterPro" id="IPR030470">
    <property type="entry name" value="UbiA_prenylTrfase_CS"/>
</dbReference>
<evidence type="ECO:0000256" key="6">
    <source>
        <dbReference type="ARBA" id="ARBA00022989"/>
    </source>
</evidence>
<feature type="transmembrane region" description="Helical" evidence="12">
    <location>
        <begin position="222"/>
        <end position="246"/>
    </location>
</feature>
<feature type="transmembrane region" description="Helical" evidence="12">
    <location>
        <begin position="405"/>
        <end position="422"/>
    </location>
</feature>
<evidence type="ECO:0000313" key="15">
    <source>
        <dbReference type="Proteomes" id="UP000236544"/>
    </source>
</evidence>
<keyword evidence="7 11" id="KW-0496">Mitochondrion</keyword>
<organism evidence="14 15">
    <name type="scientific">Lachancea quebecensis</name>
    <dbReference type="NCBI Taxonomy" id="1654605"/>
    <lineage>
        <taxon>Eukaryota</taxon>
        <taxon>Fungi</taxon>
        <taxon>Dikarya</taxon>
        <taxon>Ascomycota</taxon>
        <taxon>Saccharomycotina</taxon>
        <taxon>Saccharomycetes</taxon>
        <taxon>Saccharomycetales</taxon>
        <taxon>Saccharomycetaceae</taxon>
        <taxon>Lachancea</taxon>
    </lineage>
</organism>
<reference evidence="15" key="1">
    <citation type="submission" date="2015-10" db="EMBL/GenBank/DDBJ databases">
        <authorList>
            <person name="Devillers H."/>
        </authorList>
    </citation>
    <scope>NUCLEOTIDE SEQUENCE [LARGE SCALE GENOMIC DNA]</scope>
</reference>
<evidence type="ECO:0000256" key="5">
    <source>
        <dbReference type="ARBA" id="ARBA00022946"/>
    </source>
</evidence>
<keyword evidence="3 11" id="KW-0808">Transferase</keyword>
<dbReference type="EC" id="2.5.1.-" evidence="11"/>
<dbReference type="CDD" id="cd13957">
    <property type="entry name" value="PT_UbiA_Cox10"/>
    <property type="match status" value="1"/>
</dbReference>
<dbReference type="PANTHER" id="PTHR43448">
    <property type="entry name" value="PROTOHEME IX FARNESYLTRANSFERASE, MITOCHONDRIAL"/>
    <property type="match status" value="1"/>
</dbReference>
<dbReference type="OrthoDB" id="5211at2759"/>
<dbReference type="InterPro" id="IPR016315">
    <property type="entry name" value="Protohaem_IX_farnesylTrfase_mt"/>
</dbReference>
<dbReference type="GO" id="GO:0006784">
    <property type="term" value="P:heme A biosynthetic process"/>
    <property type="evidence" value="ECO:0007669"/>
    <property type="project" value="TreeGrafter"/>
</dbReference>
<proteinExistence type="inferred from homology"/>
<dbReference type="InterPro" id="IPR044878">
    <property type="entry name" value="UbiA_sf"/>
</dbReference>
<evidence type="ECO:0000256" key="13">
    <source>
        <dbReference type="SAM" id="SignalP"/>
    </source>
</evidence>
<keyword evidence="15" id="KW-1185">Reference proteome</keyword>
<dbReference type="Gene3D" id="1.10.357.140">
    <property type="entry name" value="UbiA prenyltransferase"/>
    <property type="match status" value="1"/>
</dbReference>
<evidence type="ECO:0000256" key="12">
    <source>
        <dbReference type="SAM" id="Phobius"/>
    </source>
</evidence>
<keyword evidence="4 12" id="KW-0812">Transmembrane</keyword>
<feature type="transmembrane region" description="Helical" evidence="12">
    <location>
        <begin position="138"/>
        <end position="157"/>
    </location>
</feature>
<feature type="chain" id="PRO_5006066407" description="Protoheme IX farnesyltransferase, mitochondrial" evidence="13">
    <location>
        <begin position="18"/>
        <end position="442"/>
    </location>
</feature>
<gene>
    <name evidence="14" type="ORF">LAQU0_S01e04918g</name>
</gene>
<dbReference type="PANTHER" id="PTHR43448:SF2">
    <property type="entry name" value="PROTOHEME IX FARNESYLTRANSFERASE, MITOCHONDRIAL"/>
    <property type="match status" value="1"/>
</dbReference>